<evidence type="ECO:0000256" key="1">
    <source>
        <dbReference type="ARBA" id="ARBA00004651"/>
    </source>
</evidence>
<proteinExistence type="predicted"/>
<dbReference type="AlphaFoldDB" id="A0A6I6L9S0"/>
<reference evidence="8" key="1">
    <citation type="submission" date="2019-01" db="EMBL/GenBank/DDBJ databases">
        <title>Sphingorhabdus lacus sp.nov., isolated from an oligotrophic freshwater lake.</title>
        <authorList>
            <person name="Park M."/>
        </authorList>
    </citation>
    <scope>NUCLEOTIDE SEQUENCE [LARGE SCALE GENOMIC DNA]</scope>
    <source>
        <strain evidence="8">IMCC1753</strain>
    </source>
</reference>
<dbReference type="RefSeq" id="WP_158901337.1">
    <property type="nucleotide sequence ID" value="NZ_CP035733.1"/>
</dbReference>
<keyword evidence="2" id="KW-1003">Cell membrane</keyword>
<keyword evidence="8" id="KW-1185">Reference proteome</keyword>
<protein>
    <recommendedName>
        <fullName evidence="9">Polysaccharide biosynthesis protein</fullName>
    </recommendedName>
</protein>
<name>A0A6I6L9S0_9SPHN</name>
<feature type="transmembrane region" description="Helical" evidence="6">
    <location>
        <begin position="368"/>
        <end position="390"/>
    </location>
</feature>
<evidence type="ECO:0008006" key="9">
    <source>
        <dbReference type="Google" id="ProtNLM"/>
    </source>
</evidence>
<feature type="transmembrane region" description="Helical" evidence="6">
    <location>
        <begin position="197"/>
        <end position="218"/>
    </location>
</feature>
<evidence type="ECO:0000313" key="8">
    <source>
        <dbReference type="Proteomes" id="UP000428803"/>
    </source>
</evidence>
<keyword evidence="4 6" id="KW-1133">Transmembrane helix</keyword>
<evidence type="ECO:0000256" key="4">
    <source>
        <dbReference type="ARBA" id="ARBA00022989"/>
    </source>
</evidence>
<dbReference type="KEGG" id="slaa:EUU25_12130"/>
<evidence type="ECO:0000313" key="7">
    <source>
        <dbReference type="EMBL" id="QGY81298.1"/>
    </source>
</evidence>
<evidence type="ECO:0000256" key="6">
    <source>
        <dbReference type="SAM" id="Phobius"/>
    </source>
</evidence>
<dbReference type="EMBL" id="CP035733">
    <property type="protein sequence ID" value="QGY81298.1"/>
    <property type="molecule type" value="Genomic_DNA"/>
</dbReference>
<dbReference type="PANTHER" id="PTHR30250:SF11">
    <property type="entry name" value="O-ANTIGEN TRANSPORTER-RELATED"/>
    <property type="match status" value="1"/>
</dbReference>
<feature type="transmembrane region" description="Helical" evidence="6">
    <location>
        <begin position="230"/>
        <end position="252"/>
    </location>
</feature>
<organism evidence="7 8">
    <name type="scientific">Sphingorhabdus lacus</name>
    <dbReference type="NCBI Taxonomy" id="392610"/>
    <lineage>
        <taxon>Bacteria</taxon>
        <taxon>Pseudomonadati</taxon>
        <taxon>Pseudomonadota</taxon>
        <taxon>Alphaproteobacteria</taxon>
        <taxon>Sphingomonadales</taxon>
        <taxon>Sphingomonadaceae</taxon>
        <taxon>Sphingorhabdus</taxon>
    </lineage>
</organism>
<dbReference type="Proteomes" id="UP000428803">
    <property type="component" value="Chromosome"/>
</dbReference>
<feature type="transmembrane region" description="Helical" evidence="6">
    <location>
        <begin position="342"/>
        <end position="362"/>
    </location>
</feature>
<feature type="transmembrane region" description="Helical" evidence="6">
    <location>
        <begin position="100"/>
        <end position="120"/>
    </location>
</feature>
<evidence type="ECO:0000256" key="2">
    <source>
        <dbReference type="ARBA" id="ARBA00022475"/>
    </source>
</evidence>
<dbReference type="GO" id="GO:0005886">
    <property type="term" value="C:plasma membrane"/>
    <property type="evidence" value="ECO:0007669"/>
    <property type="project" value="UniProtKB-SubCell"/>
</dbReference>
<evidence type="ECO:0000256" key="5">
    <source>
        <dbReference type="ARBA" id="ARBA00023136"/>
    </source>
</evidence>
<feature type="transmembrane region" description="Helical" evidence="6">
    <location>
        <begin position="273"/>
        <end position="298"/>
    </location>
</feature>
<evidence type="ECO:0000256" key="3">
    <source>
        <dbReference type="ARBA" id="ARBA00022692"/>
    </source>
</evidence>
<feature type="transmembrane region" description="Helical" evidence="6">
    <location>
        <begin position="73"/>
        <end position="94"/>
    </location>
</feature>
<feature type="transmembrane region" description="Helical" evidence="6">
    <location>
        <begin position="132"/>
        <end position="152"/>
    </location>
</feature>
<feature type="transmembrane region" description="Helical" evidence="6">
    <location>
        <begin position="397"/>
        <end position="417"/>
    </location>
</feature>
<keyword evidence="3 6" id="KW-0812">Transmembrane</keyword>
<accession>A0A6I6L9S0</accession>
<dbReference type="InterPro" id="IPR050833">
    <property type="entry name" value="Poly_Biosynth_Transport"/>
</dbReference>
<feature type="transmembrane region" description="Helical" evidence="6">
    <location>
        <begin position="33"/>
        <end position="52"/>
    </location>
</feature>
<feature type="transmembrane region" description="Helical" evidence="6">
    <location>
        <begin position="158"/>
        <end position="177"/>
    </location>
</feature>
<comment type="subcellular location">
    <subcellularLocation>
        <location evidence="1">Cell membrane</location>
        <topology evidence="1">Multi-pass membrane protein</topology>
    </subcellularLocation>
</comment>
<feature type="transmembrane region" description="Helical" evidence="6">
    <location>
        <begin position="310"/>
        <end position="330"/>
    </location>
</feature>
<sequence length="423" mass="45773">MGAAVQKGLGFLLFLTLANLLPASEYAMFGLMYALQAGIATFAMAGIVETAVGAMKSNKESNQRLAVFRQVKFLFIVIASATIVAGGVIFTVIGQISPSAVLLALLFGGISALVTIQAQLSRLEEDHTTTLVTSNIPPICGIVAAAIAAFLAFQAQSIFLIMSTGMLSGYLLILRFWRGGIRGWEKPADLGGGLWKLHPFLVIAIFDWLSGYGSLFLVEASFSHVEVARFVFAYTLSSLMHLIATSLNQIWSPRIYVELQKGNLSKLHASSRIFYIVQGASIGFMGCLIIAGVSFLTYLGPFNLQNYHNMIYETLFLLLAYAFVIPWYYAQNFFYYHGEGSHLLKITLVSGVAGLALWFVAVTQLGSIGSYVGFFALMATKSAVGAVSAWRKWKVPIAWEGTAIAAIVMIGCAYTIASLSGQH</sequence>
<gene>
    <name evidence="7" type="ORF">EUU25_12130</name>
</gene>
<dbReference type="PANTHER" id="PTHR30250">
    <property type="entry name" value="PST FAMILY PREDICTED COLANIC ACID TRANSPORTER"/>
    <property type="match status" value="1"/>
</dbReference>
<keyword evidence="5 6" id="KW-0472">Membrane</keyword>
<dbReference type="OrthoDB" id="8479687at2"/>